<name>A0AAN7Z391_9PEZI</name>
<protein>
    <submittedName>
        <fullName evidence="1">Uncharacterized protein</fullName>
    </submittedName>
</protein>
<sequence>MLLAERTDITLLWWALWRAVPTTDALRVSGIVVLAMSAVPGSGTVIMDGGRSPRGEVGECSVGDW</sequence>
<dbReference type="Proteomes" id="UP001305414">
    <property type="component" value="Unassembled WGS sequence"/>
</dbReference>
<gene>
    <name evidence="1" type="ORF">RRF57_003276</name>
</gene>
<evidence type="ECO:0000313" key="2">
    <source>
        <dbReference type="Proteomes" id="UP001305414"/>
    </source>
</evidence>
<accession>A0AAN7Z391</accession>
<organism evidence="1 2">
    <name type="scientific">Xylaria bambusicola</name>
    <dbReference type="NCBI Taxonomy" id="326684"/>
    <lineage>
        <taxon>Eukaryota</taxon>
        <taxon>Fungi</taxon>
        <taxon>Dikarya</taxon>
        <taxon>Ascomycota</taxon>
        <taxon>Pezizomycotina</taxon>
        <taxon>Sordariomycetes</taxon>
        <taxon>Xylariomycetidae</taxon>
        <taxon>Xylariales</taxon>
        <taxon>Xylariaceae</taxon>
        <taxon>Xylaria</taxon>
    </lineage>
</organism>
<evidence type="ECO:0000313" key="1">
    <source>
        <dbReference type="EMBL" id="KAK5627562.1"/>
    </source>
</evidence>
<proteinExistence type="predicted"/>
<keyword evidence="2" id="KW-1185">Reference proteome</keyword>
<reference evidence="1 2" key="1">
    <citation type="submission" date="2023-10" db="EMBL/GenBank/DDBJ databases">
        <title>Draft genome sequence of Xylaria bambusicola isolate GMP-LS, the root and basal stem rot pathogen of sugarcane in Indonesia.</title>
        <authorList>
            <person name="Selvaraj P."/>
            <person name="Muralishankar V."/>
            <person name="Muruganantham S."/>
            <person name="Sp S."/>
            <person name="Haryani S."/>
            <person name="Lau K.J.X."/>
            <person name="Naqvi N.I."/>
        </authorList>
    </citation>
    <scope>NUCLEOTIDE SEQUENCE [LARGE SCALE GENOMIC DNA]</scope>
    <source>
        <strain evidence="1">GMP-LS</strain>
    </source>
</reference>
<dbReference type="EMBL" id="JAWHQM010000006">
    <property type="protein sequence ID" value="KAK5627562.1"/>
    <property type="molecule type" value="Genomic_DNA"/>
</dbReference>
<comment type="caution">
    <text evidence="1">The sequence shown here is derived from an EMBL/GenBank/DDBJ whole genome shotgun (WGS) entry which is preliminary data.</text>
</comment>
<dbReference type="AlphaFoldDB" id="A0AAN7Z391"/>